<feature type="compositionally biased region" description="Basic and acidic residues" evidence="4">
    <location>
        <begin position="569"/>
        <end position="584"/>
    </location>
</feature>
<protein>
    <submittedName>
        <fullName evidence="5 6">Uncharacterized protein</fullName>
    </submittedName>
</protein>
<evidence type="ECO:0000313" key="6">
    <source>
        <dbReference type="EnsemblPlants" id="Pp3c9_17240V3.1"/>
    </source>
</evidence>
<proteinExistence type="predicted"/>
<dbReference type="FunCoup" id="A9SH13">
    <property type="interactions" value="3316"/>
</dbReference>
<dbReference type="eggNOG" id="KOG2172">
    <property type="taxonomic scope" value="Eukaryota"/>
</dbReference>
<feature type="compositionally biased region" description="Basic and acidic residues" evidence="4">
    <location>
        <begin position="404"/>
        <end position="425"/>
    </location>
</feature>
<feature type="compositionally biased region" description="Basic and acidic residues" evidence="4">
    <location>
        <begin position="115"/>
        <end position="125"/>
    </location>
</feature>
<feature type="compositionally biased region" description="Gly residues" evidence="4">
    <location>
        <begin position="1"/>
        <end position="30"/>
    </location>
</feature>
<feature type="compositionally biased region" description="Polar residues" evidence="4">
    <location>
        <begin position="696"/>
        <end position="717"/>
    </location>
</feature>
<dbReference type="GO" id="GO:0005730">
    <property type="term" value="C:nucleolus"/>
    <property type="evidence" value="ECO:0000318"/>
    <property type="project" value="GO_Central"/>
</dbReference>
<dbReference type="EnsemblPlants" id="Pp3c9_17240V3.2">
    <property type="protein sequence ID" value="Pp3c9_17240V3.2"/>
    <property type="gene ID" value="Pp3c9_17240"/>
</dbReference>
<feature type="compositionally biased region" description="Low complexity" evidence="4">
    <location>
        <begin position="665"/>
        <end position="681"/>
    </location>
</feature>
<dbReference type="EnsemblPlants" id="Pp3c9_17240V3.1">
    <property type="protein sequence ID" value="Pp3c9_17240V3.1"/>
    <property type="gene ID" value="Pp3c9_17240"/>
</dbReference>
<feature type="compositionally biased region" description="Basic residues" evidence="4">
    <location>
        <begin position="685"/>
        <end position="695"/>
    </location>
</feature>
<keyword evidence="2" id="KW-0597">Phosphoprotein</keyword>
<dbReference type="Pfam" id="PF04615">
    <property type="entry name" value="Utp14"/>
    <property type="match status" value="1"/>
</dbReference>
<dbReference type="RefSeq" id="XP_024385192.1">
    <property type="nucleotide sequence ID" value="XM_024529424.2"/>
</dbReference>
<feature type="compositionally biased region" description="Basic and acidic residues" evidence="4">
    <location>
        <begin position="33"/>
        <end position="51"/>
    </location>
</feature>
<keyword evidence="3" id="KW-0539">Nucleus</keyword>
<feature type="compositionally biased region" description="Acidic residues" evidence="4">
    <location>
        <begin position="126"/>
        <end position="169"/>
    </location>
</feature>
<feature type="compositionally biased region" description="Basic and acidic residues" evidence="4">
    <location>
        <begin position="74"/>
        <end position="89"/>
    </location>
</feature>
<dbReference type="Proteomes" id="UP000006727">
    <property type="component" value="Chromosome 9"/>
</dbReference>
<feature type="compositionally biased region" description="Basic residues" evidence="4">
    <location>
        <begin position="988"/>
        <end position="998"/>
    </location>
</feature>
<dbReference type="InterPro" id="IPR006709">
    <property type="entry name" value="SSU_processome_Utp14"/>
</dbReference>
<feature type="compositionally biased region" description="Basic residues" evidence="4">
    <location>
        <begin position="639"/>
        <end position="651"/>
    </location>
</feature>
<evidence type="ECO:0000256" key="4">
    <source>
        <dbReference type="SAM" id="MobiDB-lite"/>
    </source>
</evidence>
<evidence type="ECO:0000313" key="7">
    <source>
        <dbReference type="Proteomes" id="UP000006727"/>
    </source>
</evidence>
<reference evidence="5 7" key="1">
    <citation type="journal article" date="2008" name="Science">
        <title>The Physcomitrella genome reveals evolutionary insights into the conquest of land by plants.</title>
        <authorList>
            <person name="Rensing S."/>
            <person name="Lang D."/>
            <person name="Zimmer A."/>
            <person name="Terry A."/>
            <person name="Salamov A."/>
            <person name="Shapiro H."/>
            <person name="Nishiyama T."/>
            <person name="Perroud P.-F."/>
            <person name="Lindquist E."/>
            <person name="Kamisugi Y."/>
            <person name="Tanahashi T."/>
            <person name="Sakakibara K."/>
            <person name="Fujita T."/>
            <person name="Oishi K."/>
            <person name="Shin-I T."/>
            <person name="Kuroki Y."/>
            <person name="Toyoda A."/>
            <person name="Suzuki Y."/>
            <person name="Hashimoto A."/>
            <person name="Yamaguchi K."/>
            <person name="Sugano A."/>
            <person name="Kohara Y."/>
            <person name="Fujiyama A."/>
            <person name="Anterola A."/>
            <person name="Aoki S."/>
            <person name="Ashton N."/>
            <person name="Barbazuk W.B."/>
            <person name="Barker E."/>
            <person name="Bennetzen J."/>
            <person name="Bezanilla M."/>
            <person name="Blankenship R."/>
            <person name="Cho S.H."/>
            <person name="Dutcher S."/>
            <person name="Estelle M."/>
            <person name="Fawcett J.A."/>
            <person name="Gundlach H."/>
            <person name="Hanada K."/>
            <person name="Heyl A."/>
            <person name="Hicks K.A."/>
            <person name="Hugh J."/>
            <person name="Lohr M."/>
            <person name="Mayer K."/>
            <person name="Melkozernov A."/>
            <person name="Murata T."/>
            <person name="Nelson D."/>
            <person name="Pils B."/>
            <person name="Prigge M."/>
            <person name="Reiss B."/>
            <person name="Renner T."/>
            <person name="Rombauts S."/>
            <person name="Rushton P."/>
            <person name="Sanderfoot A."/>
            <person name="Schween G."/>
            <person name="Shiu S.-H."/>
            <person name="Stueber K."/>
            <person name="Theodoulou F.L."/>
            <person name="Tu H."/>
            <person name="Van de Peer Y."/>
            <person name="Verrier P.J."/>
            <person name="Waters E."/>
            <person name="Wood A."/>
            <person name="Yang L."/>
            <person name="Cove D."/>
            <person name="Cuming A."/>
            <person name="Hasebe M."/>
            <person name="Lucas S."/>
            <person name="Mishler D.B."/>
            <person name="Reski R."/>
            <person name="Grigoriev I."/>
            <person name="Quatrano R.S."/>
            <person name="Boore J.L."/>
        </authorList>
    </citation>
    <scope>NUCLEOTIDE SEQUENCE [LARGE SCALE GENOMIC DNA]</scope>
    <source>
        <strain evidence="6 7">cv. Gransden 2004</strain>
    </source>
</reference>
<dbReference type="OrthoDB" id="277439at2759"/>
<feature type="compositionally biased region" description="Polar residues" evidence="4">
    <location>
        <begin position="735"/>
        <end position="755"/>
    </location>
</feature>
<feature type="region of interest" description="Disordered" evidence="4">
    <location>
        <begin position="404"/>
        <end position="429"/>
    </location>
</feature>
<dbReference type="PANTHER" id="PTHR14150">
    <property type="entry name" value="U3 SMALL NUCLEOLAR RNA-ASSOCIATED PROTEIN 14"/>
    <property type="match status" value="1"/>
</dbReference>
<feature type="compositionally biased region" description="Basic and acidic residues" evidence="4">
    <location>
        <begin position="186"/>
        <end position="203"/>
    </location>
</feature>
<feature type="region of interest" description="Disordered" evidence="4">
    <location>
        <begin position="970"/>
        <end position="998"/>
    </location>
</feature>
<feature type="region of interest" description="Disordered" evidence="4">
    <location>
        <begin position="1"/>
        <end position="54"/>
    </location>
</feature>
<dbReference type="Gramene" id="Pp3c9_17240V3.1">
    <property type="protein sequence ID" value="Pp3c9_17240V3.1"/>
    <property type="gene ID" value="Pp3c9_17240"/>
</dbReference>
<name>A9SH13_PHYPA</name>
<feature type="region of interest" description="Disordered" evidence="4">
    <location>
        <begin position="468"/>
        <end position="500"/>
    </location>
</feature>
<sequence>MGRQGGNRGRGGGGRGRGLGGVGGKGGGRGRGPRLDSRLLRQLDDGRKAKDEEEEEVLMVKDFYEYEEGVAEEETGKNKRYDSVEHVEYELPSDFEDEEIDEDAAFGEEDIGLEENIKTKRREDISLDESDVSLNSDEEDPASAEEDDEESGDEDEEDEEDEEEEEDDDEKHQQMLEAVTGKPHQLRNDDTATERKRDVRSEAFSESEFNLNSNVHGNSSSITVADLLGGLEGASGLGALRKNLQPLENENLAISAPLPKVIQERMERKAGYDKSREEVTKWEPLVKQNREAPSIRFNERTTVATTTVAGLAAKHTPVTDMEREVAAILEQSNMGITKDIEAAEALELNKLSVEEVKERQQRLSKMRSLLFQHEAKAKRVAKIKSKTFHRLDKSKRMRDFMETDEEAAKEAALKQEQKRAEERMTLKHKNTSRWAKRIIKRGLKAHEDGTRDAIMEQLRAHSMLTKKIQSAGFSDSEESSSSSSEEEEDDKEGTSTTKGKSRLLAKAKAATLEALQFDDEAEVPQTGLFALPFMARAIEKKRNEAREEALAILEQLEQAEADEGADGGGADHEDRRNKIEEAGHSGRLAFGDLAVSSKAENVKRSKTKRNSDDYSDLELDKEDNDDDSDGVSEEDDTKKRRFQMHPAKKAFSKSEAKSSIDDKSQSSSDPTKSSKESSLPEESSRKRKKRNKKNKGPQTTASENSDQVDCTKDTSAASEPAGKQNNKKKKKTDSTHPTTGSESLQGKDPQTNTSGVIQVSVFNMKTGFQSSISAAANPSAAATPDKDTEVGKPKLGQATSFLDLDDDDDAPTNNGLELLGKGTSQQDLIRQAFAGDDVEADFQDAKARVLGQETVQVEESKTLPGWGQWSHIQKKRVQSSWKEDLEKKRREEAIKKRQDAKLKFVVISEKTDKKAAKYHTSTVPFPMKTKEVFEQSLRMPIGREYNGEKVFRDMIRPAELKSAGVIIDPIKLNKSAKRPADAPEPQKGKKRRGRPEKK</sequence>
<feature type="compositionally biased region" description="Basic and acidic residues" evidence="4">
    <location>
        <begin position="978"/>
        <end position="987"/>
    </location>
</feature>
<dbReference type="HOGENOM" id="CLU_003783_1_1_1"/>
<organism evidence="5">
    <name type="scientific">Physcomitrium patens</name>
    <name type="common">Spreading-leaved earth moss</name>
    <name type="synonym">Physcomitrella patens</name>
    <dbReference type="NCBI Taxonomy" id="3218"/>
    <lineage>
        <taxon>Eukaryota</taxon>
        <taxon>Viridiplantae</taxon>
        <taxon>Streptophyta</taxon>
        <taxon>Embryophyta</taxon>
        <taxon>Bryophyta</taxon>
        <taxon>Bryophytina</taxon>
        <taxon>Bryopsida</taxon>
        <taxon>Funariidae</taxon>
        <taxon>Funariales</taxon>
        <taxon>Funariaceae</taxon>
        <taxon>Physcomitrium</taxon>
    </lineage>
</organism>
<dbReference type="OMA" id="QVIEPMD"/>
<evidence type="ECO:0000256" key="1">
    <source>
        <dbReference type="ARBA" id="ARBA00004604"/>
    </source>
</evidence>
<dbReference type="GeneID" id="112286946"/>
<dbReference type="PaxDb" id="3218-PP1S78_50V6.1"/>
<evidence type="ECO:0000256" key="2">
    <source>
        <dbReference type="ARBA" id="ARBA00022553"/>
    </source>
</evidence>
<dbReference type="KEGG" id="ppp:112286946"/>
<evidence type="ECO:0000256" key="3">
    <source>
        <dbReference type="ARBA" id="ARBA00023242"/>
    </source>
</evidence>
<feature type="compositionally biased region" description="Acidic residues" evidence="4">
    <location>
        <begin position="613"/>
        <end position="635"/>
    </location>
</feature>
<feature type="region of interest" description="Disordered" evidence="4">
    <location>
        <begin position="774"/>
        <end position="820"/>
    </location>
</feature>
<feature type="region of interest" description="Disordered" evidence="4">
    <location>
        <begin position="67"/>
        <end position="207"/>
    </location>
</feature>
<evidence type="ECO:0000313" key="5">
    <source>
        <dbReference type="EMBL" id="PNR48334.1"/>
    </source>
</evidence>
<accession>A9SH13</accession>
<feature type="compositionally biased region" description="Acidic residues" evidence="4">
    <location>
        <begin position="91"/>
        <end position="113"/>
    </location>
</feature>
<feature type="region of interest" description="Disordered" evidence="4">
    <location>
        <begin position="553"/>
        <end position="755"/>
    </location>
</feature>
<gene>
    <name evidence="6" type="primary">LOC112286946</name>
    <name evidence="5" type="ORF">PHYPA_012810</name>
</gene>
<dbReference type="AlphaFoldDB" id="A9SH13"/>
<feature type="compositionally biased region" description="Basic and acidic residues" evidence="4">
    <location>
        <begin position="652"/>
        <end position="664"/>
    </location>
</feature>
<reference evidence="6" key="3">
    <citation type="submission" date="2020-12" db="UniProtKB">
        <authorList>
            <consortium name="EnsemblPlants"/>
        </authorList>
    </citation>
    <scope>IDENTIFICATION</scope>
</reference>
<reference evidence="5 7" key="2">
    <citation type="journal article" date="2018" name="Plant J.">
        <title>The Physcomitrella patens chromosome-scale assembly reveals moss genome structure and evolution.</title>
        <authorList>
            <person name="Lang D."/>
            <person name="Ullrich K.K."/>
            <person name="Murat F."/>
            <person name="Fuchs J."/>
            <person name="Jenkins J."/>
            <person name="Haas F.B."/>
            <person name="Piednoel M."/>
            <person name="Gundlach H."/>
            <person name="Van Bel M."/>
            <person name="Meyberg R."/>
            <person name="Vives C."/>
            <person name="Morata J."/>
            <person name="Symeonidi A."/>
            <person name="Hiss M."/>
            <person name="Muchero W."/>
            <person name="Kamisugi Y."/>
            <person name="Saleh O."/>
            <person name="Blanc G."/>
            <person name="Decker E.L."/>
            <person name="van Gessel N."/>
            <person name="Grimwood J."/>
            <person name="Hayes R.D."/>
            <person name="Graham S.W."/>
            <person name="Gunter L.E."/>
            <person name="McDaniel S.F."/>
            <person name="Hoernstein S.N.W."/>
            <person name="Larsson A."/>
            <person name="Li F.W."/>
            <person name="Perroud P.F."/>
            <person name="Phillips J."/>
            <person name="Ranjan P."/>
            <person name="Rokshar D.S."/>
            <person name="Rothfels C.J."/>
            <person name="Schneider L."/>
            <person name="Shu S."/>
            <person name="Stevenson D.W."/>
            <person name="Thummler F."/>
            <person name="Tillich M."/>
            <person name="Villarreal Aguilar J.C."/>
            <person name="Widiez T."/>
            <person name="Wong G.K."/>
            <person name="Wymore A."/>
            <person name="Zhang Y."/>
            <person name="Zimmer A.D."/>
            <person name="Quatrano R.S."/>
            <person name="Mayer K.F.X."/>
            <person name="Goodstein D."/>
            <person name="Casacuberta J.M."/>
            <person name="Vandepoele K."/>
            <person name="Reski R."/>
            <person name="Cuming A.C."/>
            <person name="Tuskan G.A."/>
            <person name="Maumus F."/>
            <person name="Salse J."/>
            <person name="Schmutz J."/>
            <person name="Rensing S.A."/>
        </authorList>
    </citation>
    <scope>NUCLEOTIDE SEQUENCE [LARGE SCALE GENOMIC DNA]</scope>
    <source>
        <strain evidence="6 7">cv. Gransden 2004</strain>
    </source>
</reference>
<dbReference type="PANTHER" id="PTHR14150:SF12">
    <property type="entry name" value="U3 SMALL NUCLEOLAR RNA-ASSOCIATED PROTEIN 14 HOMOLOG A"/>
    <property type="match status" value="1"/>
</dbReference>
<dbReference type="GO" id="GO:0032040">
    <property type="term" value="C:small-subunit processome"/>
    <property type="evidence" value="ECO:0000318"/>
    <property type="project" value="GO_Central"/>
</dbReference>
<dbReference type="EMBL" id="ABEU02000009">
    <property type="protein sequence ID" value="PNR48334.1"/>
    <property type="molecule type" value="Genomic_DNA"/>
</dbReference>
<keyword evidence="7" id="KW-1185">Reference proteome</keyword>
<dbReference type="STRING" id="3218.A9SH13"/>
<comment type="subcellular location">
    <subcellularLocation>
        <location evidence="1">Nucleus</location>
        <location evidence="1">Nucleolus</location>
    </subcellularLocation>
</comment>
<dbReference type="Gramene" id="Pp3c9_17240V3.2">
    <property type="protein sequence ID" value="Pp3c9_17240V3.2"/>
    <property type="gene ID" value="Pp3c9_17240"/>
</dbReference>
<dbReference type="GO" id="GO:0006364">
    <property type="term" value="P:rRNA processing"/>
    <property type="evidence" value="ECO:0007669"/>
    <property type="project" value="InterPro"/>
</dbReference>